<evidence type="ECO:0008006" key="4">
    <source>
        <dbReference type="Google" id="ProtNLM"/>
    </source>
</evidence>
<keyword evidence="1" id="KW-0472">Membrane</keyword>
<evidence type="ECO:0000256" key="1">
    <source>
        <dbReference type="SAM" id="Phobius"/>
    </source>
</evidence>
<name>A0ABN1N1J6_9BACT</name>
<accession>A0ABN1N1J6</accession>
<gene>
    <name evidence="2" type="ORF">GCM10009119_24370</name>
</gene>
<evidence type="ECO:0000313" key="2">
    <source>
        <dbReference type="EMBL" id="GAA0879469.1"/>
    </source>
</evidence>
<organism evidence="2 3">
    <name type="scientific">Algoriphagus jejuensis</name>
    <dbReference type="NCBI Taxonomy" id="419934"/>
    <lineage>
        <taxon>Bacteria</taxon>
        <taxon>Pseudomonadati</taxon>
        <taxon>Bacteroidota</taxon>
        <taxon>Cytophagia</taxon>
        <taxon>Cytophagales</taxon>
        <taxon>Cyclobacteriaceae</taxon>
        <taxon>Algoriphagus</taxon>
    </lineage>
</organism>
<proteinExistence type="predicted"/>
<dbReference type="Proteomes" id="UP001500469">
    <property type="component" value="Unassembled WGS sequence"/>
</dbReference>
<dbReference type="RefSeq" id="WP_343851907.1">
    <property type="nucleotide sequence ID" value="NZ_BAAAFI010000013.1"/>
</dbReference>
<keyword evidence="3" id="KW-1185">Reference proteome</keyword>
<comment type="caution">
    <text evidence="2">The sequence shown here is derived from an EMBL/GenBank/DDBJ whole genome shotgun (WGS) entry which is preliminary data.</text>
</comment>
<reference evidence="2 3" key="1">
    <citation type="journal article" date="2019" name="Int. J. Syst. Evol. Microbiol.">
        <title>The Global Catalogue of Microorganisms (GCM) 10K type strain sequencing project: providing services to taxonomists for standard genome sequencing and annotation.</title>
        <authorList>
            <consortium name="The Broad Institute Genomics Platform"/>
            <consortium name="The Broad Institute Genome Sequencing Center for Infectious Disease"/>
            <person name="Wu L."/>
            <person name="Ma J."/>
        </authorList>
    </citation>
    <scope>NUCLEOTIDE SEQUENCE [LARGE SCALE GENOMIC DNA]</scope>
    <source>
        <strain evidence="2 3">JCM 16112</strain>
    </source>
</reference>
<evidence type="ECO:0000313" key="3">
    <source>
        <dbReference type="Proteomes" id="UP001500469"/>
    </source>
</evidence>
<dbReference type="EMBL" id="BAAAFI010000013">
    <property type="protein sequence ID" value="GAA0879469.1"/>
    <property type="molecule type" value="Genomic_DNA"/>
</dbReference>
<sequence length="153" mass="17736">MKTNLTYPTVFAVVAGLYLTLLSLQPSPEFSILGEWREVSWEYEKGDSLLDGSFDYRVTDHIKAQLLSNLIIHEAEIWNFANTETLEMSGRSATQSLVWKLKGRGNILQIQRGDHATEYYQIQELSEDRMVLHFNFDMQVRGIVKMTFERINT</sequence>
<keyword evidence="1" id="KW-1133">Transmembrane helix</keyword>
<protein>
    <recommendedName>
        <fullName evidence="4">Lipocalin-like protein</fullName>
    </recommendedName>
</protein>
<feature type="transmembrane region" description="Helical" evidence="1">
    <location>
        <begin position="6"/>
        <end position="24"/>
    </location>
</feature>
<keyword evidence="1" id="KW-0812">Transmembrane</keyword>